<dbReference type="OrthoDB" id="9791139at2"/>
<dbReference type="GO" id="GO:0005737">
    <property type="term" value="C:cytoplasm"/>
    <property type="evidence" value="ECO:0007669"/>
    <property type="project" value="TreeGrafter"/>
</dbReference>
<dbReference type="RefSeq" id="WP_011130792.1">
    <property type="nucleotide sequence ID" value="NC_005071.1"/>
</dbReference>
<dbReference type="Gene3D" id="3.40.50.1360">
    <property type="match status" value="1"/>
</dbReference>
<dbReference type="KEGG" id="pmt:PMT_1424"/>
<dbReference type="InterPro" id="IPR018321">
    <property type="entry name" value="Glucosamine6P_isomerase_CS"/>
</dbReference>
<dbReference type="Proteomes" id="UP000001423">
    <property type="component" value="Chromosome"/>
</dbReference>
<dbReference type="GO" id="GO:0004342">
    <property type="term" value="F:glucosamine-6-phosphate deaminase activity"/>
    <property type="evidence" value="ECO:0007669"/>
    <property type="project" value="InterPro"/>
</dbReference>
<dbReference type="PROSITE" id="PS01161">
    <property type="entry name" value="GLC_GALNAC_ISOMERASE"/>
    <property type="match status" value="1"/>
</dbReference>
<dbReference type="GO" id="GO:0019262">
    <property type="term" value="P:N-acetylneuraminate catabolic process"/>
    <property type="evidence" value="ECO:0007669"/>
    <property type="project" value="TreeGrafter"/>
</dbReference>
<dbReference type="CDD" id="cd01399">
    <property type="entry name" value="GlcN6P_deaminase"/>
    <property type="match status" value="1"/>
</dbReference>
<sequence length="278" mass="29914">MNLLRPSVASEQGFASTITVRENLPSLVEAVVDALEGHLRQRLGEQRPKPLGLATGRTMVPIYGELVARLQRWPADELEHLRRSWCSFNLDEYVGLGAADRRSFAAYMARHLGKPLQLSPQQLHLPDGEATDPEQQAGSYAAQLQSFGGVGVQLLGLGSNGHVGFNEPPCGPEAACRVVALSQSTRQQNAAAFGGDPSQVPSQALTLGLKEILAADEIHLIVTGSAKAEILKALFDSPCTDQLPASWLRNHARVSLWLDQLAVTGEIVTEANDSSKLI</sequence>
<gene>
    <name evidence="4" type="ordered locus">PMT_1424</name>
</gene>
<evidence type="ECO:0000256" key="1">
    <source>
        <dbReference type="ARBA" id="ARBA00022801"/>
    </source>
</evidence>
<name>Q7V5W2_PROMM</name>
<keyword evidence="5" id="KW-1185">Reference proteome</keyword>
<reference evidence="4 5" key="1">
    <citation type="journal article" date="2003" name="Nature">
        <title>Genome divergence in two Prochlorococcus ecotypes reflects oceanic niche differentiation.</title>
        <authorList>
            <person name="Rocap G."/>
            <person name="Larimer F.W."/>
            <person name="Lamerdin J.E."/>
            <person name="Malfatti S."/>
            <person name="Chain P."/>
            <person name="Ahlgren N.A."/>
            <person name="Arellano A."/>
            <person name="Coleman M."/>
            <person name="Hauser L."/>
            <person name="Hess W.R."/>
            <person name="Johnson Z.I."/>
            <person name="Land M.L."/>
            <person name="Lindell D."/>
            <person name="Post A.F."/>
            <person name="Regala W."/>
            <person name="Shah M."/>
            <person name="Shaw S.L."/>
            <person name="Steglich C."/>
            <person name="Sullivan M.B."/>
            <person name="Ting C.S."/>
            <person name="Tolonen A."/>
            <person name="Webb E.A."/>
            <person name="Zinser E.R."/>
            <person name="Chisholm S.W."/>
        </authorList>
    </citation>
    <scope>NUCLEOTIDE SEQUENCE [LARGE SCALE GENOMIC DNA]</scope>
    <source>
        <strain evidence="5">MIT 9313</strain>
    </source>
</reference>
<dbReference type="EMBL" id="BX548175">
    <property type="protein sequence ID" value="CAE21599.1"/>
    <property type="molecule type" value="Genomic_DNA"/>
</dbReference>
<keyword evidence="1" id="KW-0378">Hydrolase</keyword>
<accession>Q7V5W2</accession>
<dbReference type="SUPFAM" id="SSF100950">
    <property type="entry name" value="NagB/RpiA/CoA transferase-like"/>
    <property type="match status" value="1"/>
</dbReference>
<evidence type="ECO:0000313" key="5">
    <source>
        <dbReference type="Proteomes" id="UP000001423"/>
    </source>
</evidence>
<proteinExistence type="predicted"/>
<protein>
    <recommendedName>
        <fullName evidence="3">Glucosamine/galactosamine-6-phosphate isomerase domain-containing protein</fullName>
    </recommendedName>
</protein>
<dbReference type="GO" id="GO:0006043">
    <property type="term" value="P:glucosamine catabolic process"/>
    <property type="evidence" value="ECO:0007669"/>
    <property type="project" value="TreeGrafter"/>
</dbReference>
<evidence type="ECO:0000313" key="4">
    <source>
        <dbReference type="EMBL" id="CAE21599.1"/>
    </source>
</evidence>
<evidence type="ECO:0000256" key="2">
    <source>
        <dbReference type="ARBA" id="ARBA00023277"/>
    </source>
</evidence>
<dbReference type="InterPro" id="IPR006148">
    <property type="entry name" value="Glc/Gal-6P_isomerase"/>
</dbReference>
<dbReference type="HOGENOM" id="CLU_049611_1_1_3"/>
<dbReference type="GO" id="GO:0006046">
    <property type="term" value="P:N-acetylglucosamine catabolic process"/>
    <property type="evidence" value="ECO:0007669"/>
    <property type="project" value="TreeGrafter"/>
</dbReference>
<dbReference type="GO" id="GO:0042802">
    <property type="term" value="F:identical protein binding"/>
    <property type="evidence" value="ECO:0007669"/>
    <property type="project" value="TreeGrafter"/>
</dbReference>
<dbReference type="eggNOG" id="COG0363">
    <property type="taxonomic scope" value="Bacteria"/>
</dbReference>
<dbReference type="InterPro" id="IPR037171">
    <property type="entry name" value="NagB/RpiA_transferase-like"/>
</dbReference>
<dbReference type="AlphaFoldDB" id="Q7V5W2"/>
<dbReference type="PANTHER" id="PTHR11280:SF5">
    <property type="entry name" value="GLUCOSAMINE-6-PHOSPHATE ISOMERASE"/>
    <property type="match status" value="1"/>
</dbReference>
<dbReference type="InterPro" id="IPR004547">
    <property type="entry name" value="Glucosamine6P_isomerase"/>
</dbReference>
<keyword evidence="2" id="KW-0119">Carbohydrate metabolism</keyword>
<dbReference type="GO" id="GO:0005975">
    <property type="term" value="P:carbohydrate metabolic process"/>
    <property type="evidence" value="ECO:0007669"/>
    <property type="project" value="InterPro"/>
</dbReference>
<evidence type="ECO:0000259" key="3">
    <source>
        <dbReference type="Pfam" id="PF01182"/>
    </source>
</evidence>
<dbReference type="PANTHER" id="PTHR11280">
    <property type="entry name" value="GLUCOSAMINE-6-PHOSPHATE ISOMERASE"/>
    <property type="match status" value="1"/>
</dbReference>
<organism evidence="4 5">
    <name type="scientific">Prochlorococcus marinus (strain MIT 9313)</name>
    <dbReference type="NCBI Taxonomy" id="74547"/>
    <lineage>
        <taxon>Bacteria</taxon>
        <taxon>Bacillati</taxon>
        <taxon>Cyanobacteriota</taxon>
        <taxon>Cyanophyceae</taxon>
        <taxon>Synechococcales</taxon>
        <taxon>Prochlorococcaceae</taxon>
        <taxon>Prochlorococcus</taxon>
    </lineage>
</organism>
<dbReference type="Pfam" id="PF01182">
    <property type="entry name" value="Glucosamine_iso"/>
    <property type="match status" value="1"/>
</dbReference>
<feature type="domain" description="Glucosamine/galactosamine-6-phosphate isomerase" evidence="3">
    <location>
        <begin position="26"/>
        <end position="253"/>
    </location>
</feature>